<dbReference type="Proteomes" id="UP001595776">
    <property type="component" value="Unassembled WGS sequence"/>
</dbReference>
<dbReference type="PANTHER" id="PTHR48079:SF6">
    <property type="entry name" value="NAD(P)-BINDING DOMAIN-CONTAINING PROTEIN-RELATED"/>
    <property type="match status" value="1"/>
</dbReference>
<evidence type="ECO:0000313" key="3">
    <source>
        <dbReference type="Proteomes" id="UP001595776"/>
    </source>
</evidence>
<reference evidence="3" key="1">
    <citation type="journal article" date="2019" name="Int. J. Syst. Evol. Microbiol.">
        <title>The Global Catalogue of Microorganisms (GCM) 10K type strain sequencing project: providing services to taxonomists for standard genome sequencing and annotation.</title>
        <authorList>
            <consortium name="The Broad Institute Genomics Platform"/>
            <consortium name="The Broad Institute Genome Sequencing Center for Infectious Disease"/>
            <person name="Wu L."/>
            <person name="Ma J."/>
        </authorList>
    </citation>
    <scope>NUCLEOTIDE SEQUENCE [LARGE SCALE GENOMIC DNA]</scope>
    <source>
        <strain evidence="3">CGMCC 1.15304</strain>
    </source>
</reference>
<dbReference type="InterPro" id="IPR051783">
    <property type="entry name" value="NAD(P)-dependent_oxidoreduct"/>
</dbReference>
<dbReference type="Gene3D" id="3.40.50.720">
    <property type="entry name" value="NAD(P)-binding Rossmann-like Domain"/>
    <property type="match status" value="1"/>
</dbReference>
<dbReference type="EMBL" id="JBHSCR010000001">
    <property type="protein sequence ID" value="MFC4346815.1"/>
    <property type="molecule type" value="Genomic_DNA"/>
</dbReference>
<dbReference type="Pfam" id="PF01370">
    <property type="entry name" value="Epimerase"/>
    <property type="match status" value="1"/>
</dbReference>
<gene>
    <name evidence="2" type="ORF">ACFO5Q_03015</name>
</gene>
<keyword evidence="3" id="KW-1185">Reference proteome</keyword>
<evidence type="ECO:0000313" key="2">
    <source>
        <dbReference type="EMBL" id="MFC4346815.1"/>
    </source>
</evidence>
<dbReference type="RefSeq" id="WP_068147817.1">
    <property type="nucleotide sequence ID" value="NZ_JBHSCR010000001.1"/>
</dbReference>
<name>A0ABV8U7E9_9PROT</name>
<accession>A0ABV8U7E9</accession>
<comment type="caution">
    <text evidence="2">The sequence shown here is derived from an EMBL/GenBank/DDBJ whole genome shotgun (WGS) entry which is preliminary data.</text>
</comment>
<proteinExistence type="predicted"/>
<feature type="domain" description="NAD-dependent epimerase/dehydratase" evidence="1">
    <location>
        <begin position="10"/>
        <end position="228"/>
    </location>
</feature>
<organism evidence="2 3">
    <name type="scientific">Kordiimonas lipolytica</name>
    <dbReference type="NCBI Taxonomy" id="1662421"/>
    <lineage>
        <taxon>Bacteria</taxon>
        <taxon>Pseudomonadati</taxon>
        <taxon>Pseudomonadota</taxon>
        <taxon>Alphaproteobacteria</taxon>
        <taxon>Kordiimonadales</taxon>
        <taxon>Kordiimonadaceae</taxon>
        <taxon>Kordiimonas</taxon>
    </lineage>
</organism>
<sequence length="342" mass="35940">MLGISKGSRVAVTGATGFIGRYVSEALALAGYRPVTLARSPDVAARILPSGTEVRYADILDPCSLANSLSDVAAAVHVAGVVSVQAADKVALKQVNVEGMRNMLAASRRVGLARLLVMSSTSAVGALPAHRPADALDEDAPFNLAKAGIPYVTTKRAGHEMAIGARRDGDPVITLSPTFVLGPGDGLRNGTALVDLVSRNRLPVWPGGGVNPIDVRDVAAATVAALTCVSPEDHYILAGRDNITLAALVGRIARLSGARLPWLKMPYQLALAAAALAETIAPHSTLTTAGVRLSRYYWYFKADSARRDLGLDTRPLDMTLKDTLAGVRAQHLSAPFPRQELS</sequence>
<dbReference type="InterPro" id="IPR036291">
    <property type="entry name" value="NAD(P)-bd_dom_sf"/>
</dbReference>
<dbReference type="InterPro" id="IPR001509">
    <property type="entry name" value="Epimerase_deHydtase"/>
</dbReference>
<evidence type="ECO:0000259" key="1">
    <source>
        <dbReference type="Pfam" id="PF01370"/>
    </source>
</evidence>
<dbReference type="SUPFAM" id="SSF51735">
    <property type="entry name" value="NAD(P)-binding Rossmann-fold domains"/>
    <property type="match status" value="1"/>
</dbReference>
<protein>
    <submittedName>
        <fullName evidence="2">NAD-dependent epimerase/dehydratase family protein</fullName>
    </submittedName>
</protein>
<dbReference type="PANTHER" id="PTHR48079">
    <property type="entry name" value="PROTEIN YEEZ"/>
    <property type="match status" value="1"/>
</dbReference>